<proteinExistence type="predicted"/>
<dbReference type="EMBL" id="BTSY01000004">
    <property type="protein sequence ID" value="GMT24190.1"/>
    <property type="molecule type" value="Genomic_DNA"/>
</dbReference>
<gene>
    <name evidence="2" type="ORF">PFISCL1PPCAC_15487</name>
</gene>
<comment type="caution">
    <text evidence="2">The sequence shown here is derived from an EMBL/GenBank/DDBJ whole genome shotgun (WGS) entry which is preliminary data.</text>
</comment>
<sequence length="247" mass="28617">VDLSMGKRAQVGFLVTSDPIGIDDTVLLGNRALESMEIGLVELSDDEKREERVESSGKLAIVLRDLTVKPGVMDSVYVSGGGEIKGRIRVLWSDRDEVIDGIQMKESRNMSIVKVPVVNCTDKDIILRAHDIVGEWMSMEERKERRERRKEKGVYNVRFNWNQEEEGNGRGSKEISDWKMIKDVLEKNKGSPLERELELVLRDKQSVFAVDDNKKDKRDKEEEDKRVNRMNREKEKRRGEWKDGQKR</sequence>
<accession>A0AAV5W0D2</accession>
<feature type="region of interest" description="Disordered" evidence="1">
    <location>
        <begin position="210"/>
        <end position="247"/>
    </location>
</feature>
<organism evidence="2 3">
    <name type="scientific">Pristionchus fissidentatus</name>
    <dbReference type="NCBI Taxonomy" id="1538716"/>
    <lineage>
        <taxon>Eukaryota</taxon>
        <taxon>Metazoa</taxon>
        <taxon>Ecdysozoa</taxon>
        <taxon>Nematoda</taxon>
        <taxon>Chromadorea</taxon>
        <taxon>Rhabditida</taxon>
        <taxon>Rhabditina</taxon>
        <taxon>Diplogasteromorpha</taxon>
        <taxon>Diplogasteroidea</taxon>
        <taxon>Neodiplogasteridae</taxon>
        <taxon>Pristionchus</taxon>
    </lineage>
</organism>
<evidence type="ECO:0000256" key="1">
    <source>
        <dbReference type="SAM" id="MobiDB-lite"/>
    </source>
</evidence>
<dbReference type="Proteomes" id="UP001432322">
    <property type="component" value="Unassembled WGS sequence"/>
</dbReference>
<name>A0AAV5W0D2_9BILA</name>
<feature type="non-terminal residue" evidence="2">
    <location>
        <position position="1"/>
    </location>
</feature>
<dbReference type="AlphaFoldDB" id="A0AAV5W0D2"/>
<evidence type="ECO:0000313" key="2">
    <source>
        <dbReference type="EMBL" id="GMT24190.1"/>
    </source>
</evidence>
<keyword evidence="3" id="KW-1185">Reference proteome</keyword>
<reference evidence="2" key="1">
    <citation type="submission" date="2023-10" db="EMBL/GenBank/DDBJ databases">
        <title>Genome assembly of Pristionchus species.</title>
        <authorList>
            <person name="Yoshida K."/>
            <person name="Sommer R.J."/>
        </authorList>
    </citation>
    <scope>NUCLEOTIDE SEQUENCE</scope>
    <source>
        <strain evidence="2">RS5133</strain>
    </source>
</reference>
<protein>
    <submittedName>
        <fullName evidence="2">Uncharacterized protein</fullName>
    </submittedName>
</protein>
<evidence type="ECO:0000313" key="3">
    <source>
        <dbReference type="Proteomes" id="UP001432322"/>
    </source>
</evidence>